<name>A0ABM6RSW2_9FIRM</name>
<dbReference type="EMBL" id="CP019454">
    <property type="protein sequence ID" value="AUW94444.1"/>
    <property type="molecule type" value="Genomic_DNA"/>
</dbReference>
<gene>
    <name evidence="2" type="ORF">BXT84_11245</name>
</gene>
<sequence>MLKASTTVHKIITAMIVVAIVLLETPAPYGHQGISPRYLSVALGAGLITGILGALVDRTVGYRQALFERFLVWGTITMVTVYFSGFFLPGLHISTIATAIAALATALLEILLPASAA</sequence>
<feature type="transmembrane region" description="Helical" evidence="1">
    <location>
        <begin position="70"/>
        <end position="87"/>
    </location>
</feature>
<feature type="transmembrane region" description="Helical" evidence="1">
    <location>
        <begin position="12"/>
        <end position="31"/>
    </location>
</feature>
<evidence type="ECO:0000256" key="1">
    <source>
        <dbReference type="SAM" id="Phobius"/>
    </source>
</evidence>
<accession>A0ABM6RSW2</accession>
<feature type="transmembrane region" description="Helical" evidence="1">
    <location>
        <begin position="37"/>
        <end position="58"/>
    </location>
</feature>
<reference evidence="2 3" key="1">
    <citation type="journal article" date="2019" name="Sci. Rep.">
        <title>Sulfobacillus thermotolerans: new insights into resistance and metabolic capacities of acidophilic chemolithotrophs.</title>
        <authorList>
            <person name="Panyushkina A.E."/>
            <person name="Babenko V.V."/>
            <person name="Nikitina A.S."/>
            <person name="Selezneva O.V."/>
            <person name="Tsaplina I.A."/>
            <person name="Letarova M.A."/>
            <person name="Kostryukova E.S."/>
            <person name="Letarov A.V."/>
        </authorList>
    </citation>
    <scope>NUCLEOTIDE SEQUENCE [LARGE SCALE GENOMIC DNA]</scope>
    <source>
        <strain evidence="2 3">Kr1</strain>
    </source>
</reference>
<evidence type="ECO:0000313" key="3">
    <source>
        <dbReference type="Proteomes" id="UP000325292"/>
    </source>
</evidence>
<feature type="transmembrane region" description="Helical" evidence="1">
    <location>
        <begin position="93"/>
        <end position="112"/>
    </location>
</feature>
<keyword evidence="1" id="KW-0472">Membrane</keyword>
<keyword evidence="1" id="KW-1133">Transmembrane helix</keyword>
<keyword evidence="1" id="KW-0812">Transmembrane</keyword>
<dbReference type="RefSeq" id="WP_103376364.1">
    <property type="nucleotide sequence ID" value="NZ_CP133983.1"/>
</dbReference>
<protein>
    <submittedName>
        <fullName evidence="2">Uncharacterized protein</fullName>
    </submittedName>
</protein>
<organism evidence="2 3">
    <name type="scientific">Sulfobacillus thermotolerans</name>
    <dbReference type="NCBI Taxonomy" id="338644"/>
    <lineage>
        <taxon>Bacteria</taxon>
        <taxon>Bacillati</taxon>
        <taxon>Bacillota</taxon>
        <taxon>Clostridia</taxon>
        <taxon>Eubacteriales</taxon>
        <taxon>Clostridiales Family XVII. Incertae Sedis</taxon>
        <taxon>Sulfobacillus</taxon>
    </lineage>
</organism>
<dbReference type="Proteomes" id="UP000325292">
    <property type="component" value="Chromosome"/>
</dbReference>
<proteinExistence type="predicted"/>
<keyword evidence="3" id="KW-1185">Reference proteome</keyword>
<evidence type="ECO:0000313" key="2">
    <source>
        <dbReference type="EMBL" id="AUW94444.1"/>
    </source>
</evidence>